<sequence>MRAINAFIDRTIKWFLILFGLVTCATLPLAFDIGAITSQLGGFVDYTPASVPILRHWGLMVFGIGALMVVAAFRPWLRFETMLFSAVEKSLVVYLFLSNLDEPWIMGYFPAFLADATIVAYSIVYFISERGRPGRWIPADGATTA</sequence>
<evidence type="ECO:0000256" key="1">
    <source>
        <dbReference type="SAM" id="Phobius"/>
    </source>
</evidence>
<dbReference type="OrthoDB" id="8420785at2"/>
<protein>
    <submittedName>
        <fullName evidence="2">Uncharacterized protein</fullName>
    </submittedName>
</protein>
<dbReference type="Proteomes" id="UP000191905">
    <property type="component" value="Unassembled WGS sequence"/>
</dbReference>
<feature type="transmembrane region" description="Helical" evidence="1">
    <location>
        <begin position="104"/>
        <end position="127"/>
    </location>
</feature>
<dbReference type="EMBL" id="MDET01000034">
    <property type="protein sequence ID" value="OQM74200.1"/>
    <property type="molecule type" value="Genomic_DNA"/>
</dbReference>
<dbReference type="RefSeq" id="WP_080920822.1">
    <property type="nucleotide sequence ID" value="NZ_MDET01000034.1"/>
</dbReference>
<evidence type="ECO:0000313" key="3">
    <source>
        <dbReference type="Proteomes" id="UP000191905"/>
    </source>
</evidence>
<keyword evidence="3" id="KW-1185">Reference proteome</keyword>
<evidence type="ECO:0000313" key="2">
    <source>
        <dbReference type="EMBL" id="OQM74200.1"/>
    </source>
</evidence>
<organism evidence="2 3">
    <name type="scientific">Manganibacter manganicus</name>
    <dbReference type="NCBI Taxonomy" id="1873176"/>
    <lineage>
        <taxon>Bacteria</taxon>
        <taxon>Pseudomonadati</taxon>
        <taxon>Pseudomonadota</taxon>
        <taxon>Alphaproteobacteria</taxon>
        <taxon>Hyphomicrobiales</taxon>
        <taxon>Phyllobacteriaceae</taxon>
        <taxon>Manganibacter</taxon>
    </lineage>
</organism>
<reference evidence="2 3" key="1">
    <citation type="journal article" date="2016" name="Int. J. Syst. Evol. Microbiol.">
        <title>Pseudaminobacter manganicus sp. nov., isolated from sludge of a manganese mine.</title>
        <authorList>
            <person name="Li J."/>
            <person name="Huang J."/>
            <person name="Liao S."/>
            <person name="Wang G."/>
        </authorList>
    </citation>
    <scope>NUCLEOTIDE SEQUENCE [LARGE SCALE GENOMIC DNA]</scope>
    <source>
        <strain evidence="2 3">JH-7</strain>
    </source>
</reference>
<comment type="caution">
    <text evidence="2">The sequence shown here is derived from an EMBL/GenBank/DDBJ whole genome shotgun (WGS) entry which is preliminary data.</text>
</comment>
<feature type="transmembrane region" description="Helical" evidence="1">
    <location>
        <begin position="56"/>
        <end position="74"/>
    </location>
</feature>
<proteinExistence type="predicted"/>
<keyword evidence="1" id="KW-0472">Membrane</keyword>
<name>A0A1V8RLY2_9HYPH</name>
<feature type="transmembrane region" description="Helical" evidence="1">
    <location>
        <begin position="12"/>
        <end position="36"/>
    </location>
</feature>
<accession>A0A1V8RLY2</accession>
<dbReference type="AlphaFoldDB" id="A0A1V8RLY2"/>
<keyword evidence="1" id="KW-1133">Transmembrane helix</keyword>
<feature type="transmembrane region" description="Helical" evidence="1">
    <location>
        <begin position="81"/>
        <end position="98"/>
    </location>
</feature>
<gene>
    <name evidence="2" type="ORF">BFN67_04935</name>
</gene>
<keyword evidence="1" id="KW-0812">Transmembrane</keyword>